<accession>A0A9N8JMI6</accession>
<proteinExistence type="predicted"/>
<gene>
    <name evidence="1" type="ORF">AWRI4233_LOCUS2455</name>
</gene>
<reference evidence="1" key="1">
    <citation type="submission" date="2020-06" db="EMBL/GenBank/DDBJ databases">
        <authorList>
            <person name="Onetto C."/>
        </authorList>
    </citation>
    <scope>NUCLEOTIDE SEQUENCE</scope>
</reference>
<evidence type="ECO:0000313" key="2">
    <source>
        <dbReference type="Proteomes" id="UP000714618"/>
    </source>
</evidence>
<dbReference type="EMBL" id="CAIJEO010000003">
    <property type="protein sequence ID" value="CAD0089628.1"/>
    <property type="molecule type" value="Genomic_DNA"/>
</dbReference>
<sequence>MSLEAVDADIRAAFELHRSRILQLKQNCLAKLFEILEVSPDTTDPEELELVWYEEWAGSGRLPNTIKSGSDFKHLIDDDGTKPPLPQEQRLQIFTEIEAMLKDRAILETDPLTLPEDFKQLCALTESLTGPGIGNTNCGIPHAFDGASGPLASLKFPLEQEYLVNAVGLWCLDYETSVMLTMGDVHSCAGGGTWLCWCKHDCSDDWKWRWVTRHGYEQPPYIYEDVRDLLERYWKTYLNVLQAVYGEDMGQDGL</sequence>
<organism evidence="1 2">
    <name type="scientific">Aureobasidium mustum</name>
    <dbReference type="NCBI Taxonomy" id="2773714"/>
    <lineage>
        <taxon>Eukaryota</taxon>
        <taxon>Fungi</taxon>
        <taxon>Dikarya</taxon>
        <taxon>Ascomycota</taxon>
        <taxon>Pezizomycotina</taxon>
        <taxon>Dothideomycetes</taxon>
        <taxon>Dothideomycetidae</taxon>
        <taxon>Dothideales</taxon>
        <taxon>Saccotheciaceae</taxon>
        <taxon>Aureobasidium</taxon>
    </lineage>
</organism>
<dbReference type="OrthoDB" id="3837985at2759"/>
<name>A0A9N8JMI6_9PEZI</name>
<dbReference type="Proteomes" id="UP000714618">
    <property type="component" value="Unassembled WGS sequence"/>
</dbReference>
<comment type="caution">
    <text evidence="1">The sequence shown here is derived from an EMBL/GenBank/DDBJ whole genome shotgun (WGS) entry which is preliminary data.</text>
</comment>
<evidence type="ECO:0000313" key="1">
    <source>
        <dbReference type="EMBL" id="CAD0089628.1"/>
    </source>
</evidence>
<keyword evidence="2" id="KW-1185">Reference proteome</keyword>
<protein>
    <submittedName>
        <fullName evidence="1">Uncharacterized protein</fullName>
    </submittedName>
</protein>
<dbReference type="AlphaFoldDB" id="A0A9N8JMI6"/>